<reference evidence="2 3" key="1">
    <citation type="submission" date="2019-10" db="EMBL/GenBank/DDBJ databases">
        <title>Description of Paenibacillus terrestris sp. nov.</title>
        <authorList>
            <person name="Carlier A."/>
            <person name="Qi S."/>
        </authorList>
    </citation>
    <scope>NUCLEOTIDE SEQUENCE [LARGE SCALE GENOMIC DNA]</scope>
    <source>
        <strain evidence="2 3">LMG 31458</strain>
    </source>
</reference>
<evidence type="ECO:0000313" key="3">
    <source>
        <dbReference type="Proteomes" id="UP000616779"/>
    </source>
</evidence>
<name>A0ABX1XVH5_9BACL</name>
<feature type="region of interest" description="Disordered" evidence="1">
    <location>
        <begin position="1"/>
        <end position="25"/>
    </location>
</feature>
<sequence>MSYYKGTTGTSMNIERAPKRPKGWVEPGTEFQIEYKCPKGHTRIEPQKLIGEMPLCSNCHMTTGEMNRFAYIRKVKMAKITAKGRSKKKKK</sequence>
<feature type="compositionally biased region" description="Polar residues" evidence="1">
    <location>
        <begin position="1"/>
        <end position="13"/>
    </location>
</feature>
<dbReference type="RefSeq" id="WP_171643841.1">
    <property type="nucleotide sequence ID" value="NZ_WHOA01000095.1"/>
</dbReference>
<keyword evidence="3" id="KW-1185">Reference proteome</keyword>
<gene>
    <name evidence="2" type="ORF">GC098_14140</name>
</gene>
<evidence type="ECO:0000313" key="2">
    <source>
        <dbReference type="EMBL" id="NOU72553.1"/>
    </source>
</evidence>
<organism evidence="2 3">
    <name type="scientific">Paenibacillus phytorum</name>
    <dbReference type="NCBI Taxonomy" id="2654977"/>
    <lineage>
        <taxon>Bacteria</taxon>
        <taxon>Bacillati</taxon>
        <taxon>Bacillota</taxon>
        <taxon>Bacilli</taxon>
        <taxon>Bacillales</taxon>
        <taxon>Paenibacillaceae</taxon>
        <taxon>Paenibacillus</taxon>
    </lineage>
</organism>
<protein>
    <submittedName>
        <fullName evidence="2">Uncharacterized protein</fullName>
    </submittedName>
</protein>
<proteinExistence type="predicted"/>
<dbReference type="EMBL" id="WHOA01000095">
    <property type="protein sequence ID" value="NOU72553.1"/>
    <property type="molecule type" value="Genomic_DNA"/>
</dbReference>
<accession>A0ABX1XVH5</accession>
<evidence type="ECO:0000256" key="1">
    <source>
        <dbReference type="SAM" id="MobiDB-lite"/>
    </source>
</evidence>
<comment type="caution">
    <text evidence="2">The sequence shown here is derived from an EMBL/GenBank/DDBJ whole genome shotgun (WGS) entry which is preliminary data.</text>
</comment>
<dbReference type="Proteomes" id="UP000616779">
    <property type="component" value="Unassembled WGS sequence"/>
</dbReference>